<dbReference type="Proteomes" id="UP001497516">
    <property type="component" value="Chromosome 9"/>
</dbReference>
<organism evidence="2 3">
    <name type="scientific">Linum trigynum</name>
    <dbReference type="NCBI Taxonomy" id="586398"/>
    <lineage>
        <taxon>Eukaryota</taxon>
        <taxon>Viridiplantae</taxon>
        <taxon>Streptophyta</taxon>
        <taxon>Embryophyta</taxon>
        <taxon>Tracheophyta</taxon>
        <taxon>Spermatophyta</taxon>
        <taxon>Magnoliopsida</taxon>
        <taxon>eudicotyledons</taxon>
        <taxon>Gunneridae</taxon>
        <taxon>Pentapetalae</taxon>
        <taxon>rosids</taxon>
        <taxon>fabids</taxon>
        <taxon>Malpighiales</taxon>
        <taxon>Linaceae</taxon>
        <taxon>Linum</taxon>
    </lineage>
</organism>
<reference evidence="2 3" key="1">
    <citation type="submission" date="2024-04" db="EMBL/GenBank/DDBJ databases">
        <authorList>
            <person name="Fracassetti M."/>
        </authorList>
    </citation>
    <scope>NUCLEOTIDE SEQUENCE [LARGE SCALE GENOMIC DNA]</scope>
</reference>
<dbReference type="EMBL" id="OZ034822">
    <property type="protein sequence ID" value="CAL1412037.1"/>
    <property type="molecule type" value="Genomic_DNA"/>
</dbReference>
<accession>A0AAV2GNK5</accession>
<keyword evidence="3" id="KW-1185">Reference proteome</keyword>
<evidence type="ECO:0000313" key="2">
    <source>
        <dbReference type="EMBL" id="CAL1412037.1"/>
    </source>
</evidence>
<feature type="coiled-coil region" evidence="1">
    <location>
        <begin position="13"/>
        <end position="40"/>
    </location>
</feature>
<name>A0AAV2GNK5_9ROSI</name>
<dbReference type="AlphaFoldDB" id="A0AAV2GNK5"/>
<evidence type="ECO:0000313" key="3">
    <source>
        <dbReference type="Proteomes" id="UP001497516"/>
    </source>
</evidence>
<gene>
    <name evidence="2" type="ORF">LTRI10_LOCUS51356</name>
</gene>
<protein>
    <submittedName>
        <fullName evidence="2">Uncharacterized protein</fullName>
    </submittedName>
</protein>
<proteinExistence type="predicted"/>
<sequence>MTRSNPLHLTPLDEDINRTLRLLAREREQAEARRRSEERGQQVGHRIEVIEGGVEVEMTGNQHREANPLPNPTGEAEVEKVPMTMGYYMDPRAADIQSPILHPPVAANNFEIKPSLMTMIQQYAYFHGLAHESPREHVQRFLELSGSLKIIGVPEEALLLKLFPYSLAGKAL</sequence>
<keyword evidence="1" id="KW-0175">Coiled coil</keyword>
<evidence type="ECO:0000256" key="1">
    <source>
        <dbReference type="SAM" id="Coils"/>
    </source>
</evidence>